<dbReference type="InterPro" id="IPR012337">
    <property type="entry name" value="RNaseH-like_sf"/>
</dbReference>
<name>T0YQW4_9ZZZZ</name>
<evidence type="ECO:0000313" key="1">
    <source>
        <dbReference type="EMBL" id="EQD35523.1"/>
    </source>
</evidence>
<dbReference type="InterPro" id="IPR049343">
    <property type="entry name" value="Transposase_29"/>
</dbReference>
<protein>
    <submittedName>
        <fullName evidence="1">Transposase, IS4-like domain protein</fullName>
    </submittedName>
</protein>
<reference evidence="1" key="1">
    <citation type="submission" date="2013-08" db="EMBL/GenBank/DDBJ databases">
        <authorList>
            <person name="Mendez C."/>
            <person name="Richter M."/>
            <person name="Ferrer M."/>
            <person name="Sanchez J."/>
        </authorList>
    </citation>
    <scope>NUCLEOTIDE SEQUENCE</scope>
</reference>
<dbReference type="EMBL" id="AUZY01011273">
    <property type="protein sequence ID" value="EQD35523.1"/>
    <property type="molecule type" value="Genomic_DNA"/>
</dbReference>
<dbReference type="SUPFAM" id="SSF53098">
    <property type="entry name" value="Ribonuclease H-like"/>
    <property type="match status" value="1"/>
</dbReference>
<comment type="caution">
    <text evidence="1">The sequence shown here is derived from an EMBL/GenBank/DDBJ whole genome shotgun (WGS) entry which is preliminary data.</text>
</comment>
<feature type="non-terminal residue" evidence="1">
    <location>
        <position position="299"/>
    </location>
</feature>
<sequence>MEQAVVATAYLYVDGHMKAYHGKRKLAECWNSQRRMPLPGMLAHFVNDLQGRPLLFVTEEANVTLAKAMPRVVKAIRQVLGDRHFTVIFDRGGYDGELFTWLHKEKLGFITYQKGDPGLPKERFSRHETKFDGKKVRSWIAEDQVSVAGSGPWRRIVVRTRNGHQTPILTNLMDLPAAKVAVLMFARWRQENFFKYMGEHMGLNQLLGYAYQEADGSQLVPNPQRQGVERELKRKRQYLAKLLSKLGQVVLTEPRDSDSTTRRLKVAQQRQVKQARDLEAQIAELLEQRSALPTHVPLQ</sequence>
<proteinExistence type="predicted"/>
<organism evidence="1">
    <name type="scientific">mine drainage metagenome</name>
    <dbReference type="NCBI Taxonomy" id="410659"/>
    <lineage>
        <taxon>unclassified sequences</taxon>
        <taxon>metagenomes</taxon>
        <taxon>ecological metagenomes</taxon>
    </lineage>
</organism>
<accession>T0YQW4</accession>
<dbReference type="AlphaFoldDB" id="T0YQW4"/>
<reference evidence="1" key="2">
    <citation type="journal article" date="2014" name="ISME J.">
        <title>Microbial stratification in low pH oxic and suboxic macroscopic growths along an acid mine drainage.</title>
        <authorList>
            <person name="Mendez-Garcia C."/>
            <person name="Mesa V."/>
            <person name="Sprenger R.R."/>
            <person name="Richter M."/>
            <person name="Diez M.S."/>
            <person name="Solano J."/>
            <person name="Bargiela R."/>
            <person name="Golyshina O.V."/>
            <person name="Manteca A."/>
            <person name="Ramos J.L."/>
            <person name="Gallego J.R."/>
            <person name="Llorente I."/>
            <person name="Martins Dos Santos V.A."/>
            <person name="Jensen O.N."/>
            <person name="Pelaez A.I."/>
            <person name="Sanchez J."/>
            <person name="Ferrer M."/>
        </authorList>
    </citation>
    <scope>NUCLEOTIDE SEQUENCE</scope>
</reference>
<dbReference type="Pfam" id="PF21804">
    <property type="entry name" value="Transposase_29"/>
    <property type="match status" value="1"/>
</dbReference>
<gene>
    <name evidence="1" type="ORF">B1B_16905</name>
</gene>